<dbReference type="EMBL" id="VNHM01000002">
    <property type="protein sequence ID" value="TYO97432.1"/>
    <property type="molecule type" value="Genomic_DNA"/>
</dbReference>
<dbReference type="Proteomes" id="UP000323166">
    <property type="component" value="Unassembled WGS sequence"/>
</dbReference>
<dbReference type="InterPro" id="IPR011435">
    <property type="entry name" value="UmpAB"/>
</dbReference>
<evidence type="ECO:0000256" key="1">
    <source>
        <dbReference type="SAM" id="Phobius"/>
    </source>
</evidence>
<dbReference type="RefSeq" id="WP_166510669.1">
    <property type="nucleotide sequence ID" value="NZ_VNHM01000002.1"/>
</dbReference>
<dbReference type="AlphaFoldDB" id="A0A5S4ZX29"/>
<comment type="caution">
    <text evidence="2">The sequence shown here is derived from an EMBL/GenBank/DDBJ whole genome shotgun (WGS) entry which is preliminary data.</text>
</comment>
<feature type="transmembrane region" description="Helical" evidence="1">
    <location>
        <begin position="36"/>
        <end position="58"/>
    </location>
</feature>
<dbReference type="Pfam" id="PF07556">
    <property type="entry name" value="DUF1538"/>
    <property type="match status" value="1"/>
</dbReference>
<evidence type="ECO:0000313" key="3">
    <source>
        <dbReference type="Proteomes" id="UP000323166"/>
    </source>
</evidence>
<organism evidence="2 3">
    <name type="scientific">Desulfallas thermosapovorans DSM 6562</name>
    <dbReference type="NCBI Taxonomy" id="1121431"/>
    <lineage>
        <taxon>Bacteria</taxon>
        <taxon>Bacillati</taxon>
        <taxon>Bacillota</taxon>
        <taxon>Clostridia</taxon>
        <taxon>Eubacteriales</taxon>
        <taxon>Desulfallaceae</taxon>
        <taxon>Desulfallas</taxon>
    </lineage>
</organism>
<accession>A0A5S4ZX29</accession>
<feature type="transmembrane region" description="Helical" evidence="1">
    <location>
        <begin position="12"/>
        <end position="30"/>
    </location>
</feature>
<feature type="transmembrane region" description="Helical" evidence="1">
    <location>
        <begin position="79"/>
        <end position="98"/>
    </location>
</feature>
<feature type="transmembrane region" description="Helical" evidence="1">
    <location>
        <begin position="183"/>
        <end position="200"/>
    </location>
</feature>
<gene>
    <name evidence="2" type="ORF">LX24_00627</name>
</gene>
<feature type="transmembrane region" description="Helical" evidence="1">
    <location>
        <begin position="118"/>
        <end position="140"/>
    </location>
</feature>
<feature type="transmembrane region" description="Helical" evidence="1">
    <location>
        <begin position="207"/>
        <end position="229"/>
    </location>
</feature>
<keyword evidence="3" id="KW-1185">Reference proteome</keyword>
<keyword evidence="1" id="KW-0812">Transmembrane</keyword>
<keyword evidence="1" id="KW-0472">Membrane</keyword>
<feature type="transmembrane region" description="Helical" evidence="1">
    <location>
        <begin position="147"/>
        <end position="163"/>
    </location>
</feature>
<evidence type="ECO:0000313" key="2">
    <source>
        <dbReference type="EMBL" id="TYO97432.1"/>
    </source>
</evidence>
<sequence>MDEIKDIAREVIQAVLPIAVLVVILQLLLFENPVPMVAQFIVGVVLVSFGLGLFLIGVKIGVLPLGEIIGSELPQRGSIWLLMIFAMFLGFAVTVAEPDVRVLAQQIDFVSNGEVNKSIIITFVAMGVGVFMTIAVARIVLGIPMSFLLIGCYVAVFILSSFVPEHFVPVSFDSGGVTTGPMTVPFIMALGVGITSVLGGKSSLSDSFGLVALASVGPIIAVMLLGVIYA</sequence>
<protein>
    <submittedName>
        <fullName evidence="2">Uncharacterized protein DUF1538</fullName>
    </submittedName>
</protein>
<reference evidence="2 3" key="1">
    <citation type="submission" date="2019-07" db="EMBL/GenBank/DDBJ databases">
        <title>Genomic Encyclopedia of Type Strains, Phase I: the one thousand microbial genomes (KMG-I) project.</title>
        <authorList>
            <person name="Kyrpides N."/>
        </authorList>
    </citation>
    <scope>NUCLEOTIDE SEQUENCE [LARGE SCALE GENOMIC DNA]</scope>
    <source>
        <strain evidence="2 3">DSM 6562</strain>
    </source>
</reference>
<proteinExistence type="predicted"/>
<name>A0A5S4ZX29_9FIRM</name>
<keyword evidence="1" id="KW-1133">Transmembrane helix</keyword>